<evidence type="ECO:0000313" key="2">
    <source>
        <dbReference type="Proteomes" id="UP000297703"/>
    </source>
</evidence>
<reference evidence="1 2" key="1">
    <citation type="submission" date="2019-04" db="EMBL/GenBank/DDBJ databases">
        <title>Draft genome of the big-headed turtle Platysternon megacephalum.</title>
        <authorList>
            <person name="Gong S."/>
        </authorList>
    </citation>
    <scope>NUCLEOTIDE SEQUENCE [LARGE SCALE GENOMIC DNA]</scope>
    <source>
        <strain evidence="1">DO16091913</strain>
        <tissue evidence="1">Muscle</tissue>
    </source>
</reference>
<name>A0A4D9ELX0_9SAUR</name>
<comment type="caution">
    <text evidence="1">The sequence shown here is derived from an EMBL/GenBank/DDBJ whole genome shotgun (WGS) entry which is preliminary data.</text>
</comment>
<proteinExistence type="predicted"/>
<accession>A0A4D9ELX0</accession>
<dbReference type="AlphaFoldDB" id="A0A4D9ELX0"/>
<organism evidence="1 2">
    <name type="scientific">Platysternon megacephalum</name>
    <name type="common">big-headed turtle</name>
    <dbReference type="NCBI Taxonomy" id="55544"/>
    <lineage>
        <taxon>Eukaryota</taxon>
        <taxon>Metazoa</taxon>
        <taxon>Chordata</taxon>
        <taxon>Craniata</taxon>
        <taxon>Vertebrata</taxon>
        <taxon>Euteleostomi</taxon>
        <taxon>Archelosauria</taxon>
        <taxon>Testudinata</taxon>
        <taxon>Testudines</taxon>
        <taxon>Cryptodira</taxon>
        <taxon>Durocryptodira</taxon>
        <taxon>Testudinoidea</taxon>
        <taxon>Platysternidae</taxon>
        <taxon>Platysternon</taxon>
    </lineage>
</organism>
<keyword evidence="2" id="KW-1185">Reference proteome</keyword>
<reference evidence="1 2" key="2">
    <citation type="submission" date="2019-04" db="EMBL/GenBank/DDBJ databases">
        <title>The genome sequence of big-headed turtle.</title>
        <authorList>
            <person name="Gong S."/>
        </authorList>
    </citation>
    <scope>NUCLEOTIDE SEQUENCE [LARGE SCALE GENOMIC DNA]</scope>
    <source>
        <strain evidence="1">DO16091913</strain>
        <tissue evidence="1">Muscle</tissue>
    </source>
</reference>
<dbReference type="EMBL" id="QXTE01000069">
    <property type="protein sequence ID" value="TFK08458.1"/>
    <property type="molecule type" value="Genomic_DNA"/>
</dbReference>
<sequence>MLQLPICPGQVLHNATGNDNLCVGFLPYSIETAHALSAILWVRASAAPTVAGGGQEGTDCSSLSQGQCSASPSPAVHHSLSPSLGTGCYYLPLDYARRVPFYTTPAESHASMNTHTERESQLPGEIYQTPDVF</sequence>
<dbReference type="Proteomes" id="UP000297703">
    <property type="component" value="Unassembled WGS sequence"/>
</dbReference>
<protein>
    <submittedName>
        <fullName evidence="1">Uncharacterized protein</fullName>
    </submittedName>
</protein>
<evidence type="ECO:0000313" key="1">
    <source>
        <dbReference type="EMBL" id="TFK08458.1"/>
    </source>
</evidence>
<gene>
    <name evidence="1" type="ORF">DR999_PMT08651</name>
</gene>